<comment type="caution">
    <text evidence="2">The sequence shown here is derived from an EMBL/GenBank/DDBJ whole genome shotgun (WGS) entry which is preliminary data.</text>
</comment>
<keyword evidence="3" id="KW-1185">Reference proteome</keyword>
<sequence>MNSSTENSGTDCCQHDAIMAQLRSIPHFSEVALDTLKVLAILCTPMNYHPGTVIFNQGDSDDKAYLIMNGEAEVSRANDNGTIRVGRFGPGSFVGALALTADVKRLFTLSAAGPLVCLNIRRKHFLQALENQPSAQNSFNKILAHSIVDWEEALLRAGKCPADSLGSTGVSLL</sequence>
<dbReference type="EMBL" id="WAIE01000003">
    <property type="protein sequence ID" value="KAB1441689.1"/>
    <property type="molecule type" value="Genomic_DNA"/>
</dbReference>
<dbReference type="PROSITE" id="PS50042">
    <property type="entry name" value="CNMP_BINDING_3"/>
    <property type="match status" value="1"/>
</dbReference>
<proteinExistence type="predicted"/>
<dbReference type="SUPFAM" id="SSF51206">
    <property type="entry name" value="cAMP-binding domain-like"/>
    <property type="match status" value="1"/>
</dbReference>
<evidence type="ECO:0000313" key="3">
    <source>
        <dbReference type="Proteomes" id="UP000438699"/>
    </source>
</evidence>
<evidence type="ECO:0000313" key="2">
    <source>
        <dbReference type="EMBL" id="KAB1441689.1"/>
    </source>
</evidence>
<dbReference type="CDD" id="cd00038">
    <property type="entry name" value="CAP_ED"/>
    <property type="match status" value="1"/>
</dbReference>
<dbReference type="RefSeq" id="WP_151150781.1">
    <property type="nucleotide sequence ID" value="NZ_WAIE01000003.1"/>
</dbReference>
<dbReference type="InterPro" id="IPR018490">
    <property type="entry name" value="cNMP-bd_dom_sf"/>
</dbReference>
<protein>
    <submittedName>
        <fullName evidence="2">Cyclic nucleotide-binding domain-containing protein</fullName>
    </submittedName>
</protein>
<reference evidence="2 3" key="1">
    <citation type="journal article" date="2017" name="Int. J. Syst. Evol. Microbiol.">
        <title>Desulfovibrio senegalensis sp. nov., a mesophilic sulfate reducer isolated from marine sediment.</title>
        <authorList>
            <person name="Thioye A."/>
            <person name="Gam Z.B.A."/>
            <person name="Mbengue M."/>
            <person name="Cayol J.L."/>
            <person name="Joseph-Bartoli M."/>
            <person name="Toure-Kane C."/>
            <person name="Labat M."/>
        </authorList>
    </citation>
    <scope>NUCLEOTIDE SEQUENCE [LARGE SCALE GENOMIC DNA]</scope>
    <source>
        <strain evidence="2 3">DSM 101509</strain>
    </source>
</reference>
<dbReference type="PANTHER" id="PTHR11635:SF152">
    <property type="entry name" value="CAMP-DEPENDENT PROTEIN KINASE TYPE I REGULATORY SUBUNIT-RELATED"/>
    <property type="match status" value="1"/>
</dbReference>
<dbReference type="Pfam" id="PF00027">
    <property type="entry name" value="cNMP_binding"/>
    <property type="match status" value="1"/>
</dbReference>
<dbReference type="PANTHER" id="PTHR11635">
    <property type="entry name" value="CAMP-DEPENDENT PROTEIN KINASE REGULATORY CHAIN"/>
    <property type="match status" value="1"/>
</dbReference>
<dbReference type="GO" id="GO:0005829">
    <property type="term" value="C:cytosol"/>
    <property type="evidence" value="ECO:0007669"/>
    <property type="project" value="TreeGrafter"/>
</dbReference>
<dbReference type="InterPro" id="IPR050503">
    <property type="entry name" value="cAMP-dep_PK_reg_su-like"/>
</dbReference>
<organism evidence="2 3">
    <name type="scientific">Pseudodesulfovibrio senegalensis</name>
    <dbReference type="NCBI Taxonomy" id="1721087"/>
    <lineage>
        <taxon>Bacteria</taxon>
        <taxon>Pseudomonadati</taxon>
        <taxon>Thermodesulfobacteriota</taxon>
        <taxon>Desulfovibrionia</taxon>
        <taxon>Desulfovibrionales</taxon>
        <taxon>Desulfovibrionaceae</taxon>
    </lineage>
</organism>
<accession>A0A6N6N3Q0</accession>
<dbReference type="InterPro" id="IPR014710">
    <property type="entry name" value="RmlC-like_jellyroll"/>
</dbReference>
<dbReference type="SMART" id="SM00100">
    <property type="entry name" value="cNMP"/>
    <property type="match status" value="1"/>
</dbReference>
<dbReference type="OrthoDB" id="5420529at2"/>
<feature type="domain" description="Cyclic nucleotide-binding" evidence="1">
    <location>
        <begin position="27"/>
        <end position="129"/>
    </location>
</feature>
<evidence type="ECO:0000259" key="1">
    <source>
        <dbReference type="PROSITE" id="PS50042"/>
    </source>
</evidence>
<dbReference type="Gene3D" id="2.60.120.10">
    <property type="entry name" value="Jelly Rolls"/>
    <property type="match status" value="1"/>
</dbReference>
<gene>
    <name evidence="2" type="ORF">F8A88_08820</name>
</gene>
<dbReference type="Proteomes" id="UP000438699">
    <property type="component" value="Unassembled WGS sequence"/>
</dbReference>
<dbReference type="AlphaFoldDB" id="A0A6N6N3Q0"/>
<dbReference type="GO" id="GO:0005952">
    <property type="term" value="C:cAMP-dependent protein kinase complex"/>
    <property type="evidence" value="ECO:0007669"/>
    <property type="project" value="InterPro"/>
</dbReference>
<name>A0A6N6N3Q0_9BACT</name>
<dbReference type="InterPro" id="IPR000595">
    <property type="entry name" value="cNMP-bd_dom"/>
</dbReference>